<evidence type="ECO:0000256" key="1">
    <source>
        <dbReference type="ARBA" id="ARBA00022801"/>
    </source>
</evidence>
<sequence>LERMKEHIFTVMGRYRGRIHGWDVVNEAILPDGKYRNSKWFEIIGEDHVLKAYEYARQADPDAQLYYNDYNMWKKPQYEGVIRLVQDLQSKGVQIDGVGIQGHWGLDYPTVTEIEGFIATLSTLGVKLMITELDVSVIPYTEDYDWGTDISTLSAELQKKFDPYPDGTPESVQQDLTKRYDELFAIFHKHRQKIGRVTFWAIHDEQSWRNYMPLSTRTDYPMLFDRQLQPKPAFDAVVKRWQSRQSKLNR</sequence>
<name>X0VUP2_9ZZZZ</name>
<dbReference type="InterPro" id="IPR031158">
    <property type="entry name" value="GH10_AS"/>
</dbReference>
<dbReference type="InterPro" id="IPR017853">
    <property type="entry name" value="GH"/>
</dbReference>
<dbReference type="PRINTS" id="PR00134">
    <property type="entry name" value="GLHYDRLASE10"/>
</dbReference>
<dbReference type="PROSITE" id="PS00591">
    <property type="entry name" value="GH10_1"/>
    <property type="match status" value="1"/>
</dbReference>
<proteinExistence type="predicted"/>
<dbReference type="EMBL" id="BARS01025448">
    <property type="protein sequence ID" value="GAG04271.1"/>
    <property type="molecule type" value="Genomic_DNA"/>
</dbReference>
<evidence type="ECO:0000313" key="6">
    <source>
        <dbReference type="EMBL" id="GAG04271.1"/>
    </source>
</evidence>
<gene>
    <name evidence="6" type="ORF">S01H1_40219</name>
</gene>
<dbReference type="InterPro" id="IPR044846">
    <property type="entry name" value="GH10"/>
</dbReference>
<protein>
    <recommendedName>
        <fullName evidence="5">GH10 domain-containing protein</fullName>
    </recommendedName>
</protein>
<evidence type="ECO:0000256" key="4">
    <source>
        <dbReference type="ARBA" id="ARBA00023326"/>
    </source>
</evidence>
<dbReference type="Gene3D" id="3.20.20.80">
    <property type="entry name" value="Glycosidases"/>
    <property type="match status" value="1"/>
</dbReference>
<dbReference type="Pfam" id="PF00331">
    <property type="entry name" value="Glyco_hydro_10"/>
    <property type="match status" value="1"/>
</dbReference>
<dbReference type="PANTHER" id="PTHR31490:SF90">
    <property type="entry name" value="ENDO-1,4-BETA-XYLANASE A"/>
    <property type="match status" value="1"/>
</dbReference>
<keyword evidence="4" id="KW-0624">Polysaccharide degradation</keyword>
<evidence type="ECO:0000259" key="5">
    <source>
        <dbReference type="PROSITE" id="PS51760"/>
    </source>
</evidence>
<dbReference type="PROSITE" id="PS51760">
    <property type="entry name" value="GH10_2"/>
    <property type="match status" value="1"/>
</dbReference>
<accession>X0VUP2</accession>
<keyword evidence="2" id="KW-0119">Carbohydrate metabolism</keyword>
<feature type="domain" description="GH10" evidence="5">
    <location>
        <begin position="1"/>
        <end position="240"/>
    </location>
</feature>
<reference evidence="6" key="1">
    <citation type="journal article" date="2014" name="Front. Microbiol.">
        <title>High frequency of phylogenetically diverse reductive dehalogenase-homologous genes in deep subseafloor sedimentary metagenomes.</title>
        <authorList>
            <person name="Kawai M."/>
            <person name="Futagami T."/>
            <person name="Toyoda A."/>
            <person name="Takaki Y."/>
            <person name="Nishi S."/>
            <person name="Hori S."/>
            <person name="Arai W."/>
            <person name="Tsubouchi T."/>
            <person name="Morono Y."/>
            <person name="Uchiyama I."/>
            <person name="Ito T."/>
            <person name="Fujiyama A."/>
            <person name="Inagaki F."/>
            <person name="Takami H."/>
        </authorList>
    </citation>
    <scope>NUCLEOTIDE SEQUENCE</scope>
    <source>
        <strain evidence="6">Expedition CK06-06</strain>
    </source>
</reference>
<keyword evidence="1" id="KW-0378">Hydrolase</keyword>
<dbReference type="PANTHER" id="PTHR31490">
    <property type="entry name" value="GLYCOSYL HYDROLASE"/>
    <property type="match status" value="1"/>
</dbReference>
<dbReference type="AlphaFoldDB" id="X0VUP2"/>
<dbReference type="SUPFAM" id="SSF51445">
    <property type="entry name" value="(Trans)glycosidases"/>
    <property type="match status" value="1"/>
</dbReference>
<dbReference type="SMART" id="SM00633">
    <property type="entry name" value="Glyco_10"/>
    <property type="match status" value="1"/>
</dbReference>
<evidence type="ECO:0000256" key="2">
    <source>
        <dbReference type="ARBA" id="ARBA00023277"/>
    </source>
</evidence>
<organism evidence="6">
    <name type="scientific">marine sediment metagenome</name>
    <dbReference type="NCBI Taxonomy" id="412755"/>
    <lineage>
        <taxon>unclassified sequences</taxon>
        <taxon>metagenomes</taxon>
        <taxon>ecological metagenomes</taxon>
    </lineage>
</organism>
<feature type="non-terminal residue" evidence="6">
    <location>
        <position position="1"/>
    </location>
</feature>
<dbReference type="InterPro" id="IPR001000">
    <property type="entry name" value="GH10_dom"/>
</dbReference>
<evidence type="ECO:0000256" key="3">
    <source>
        <dbReference type="ARBA" id="ARBA00023295"/>
    </source>
</evidence>
<keyword evidence="3" id="KW-0326">Glycosidase</keyword>
<dbReference type="GO" id="GO:0000272">
    <property type="term" value="P:polysaccharide catabolic process"/>
    <property type="evidence" value="ECO:0007669"/>
    <property type="project" value="UniProtKB-KW"/>
</dbReference>
<comment type="caution">
    <text evidence="6">The sequence shown here is derived from an EMBL/GenBank/DDBJ whole genome shotgun (WGS) entry which is preliminary data.</text>
</comment>
<dbReference type="GO" id="GO:0004553">
    <property type="term" value="F:hydrolase activity, hydrolyzing O-glycosyl compounds"/>
    <property type="evidence" value="ECO:0007669"/>
    <property type="project" value="InterPro"/>
</dbReference>